<reference evidence="3 4" key="1">
    <citation type="submission" date="2019-02" db="EMBL/GenBank/DDBJ databases">
        <title>Genome sequencing of the rare red list fungi Bondarzewia mesenterica.</title>
        <authorList>
            <person name="Buettner E."/>
            <person name="Kellner H."/>
        </authorList>
    </citation>
    <scope>NUCLEOTIDE SEQUENCE [LARGE SCALE GENOMIC DNA]</scope>
    <source>
        <strain evidence="3 4">DSM 108281</strain>
    </source>
</reference>
<name>A0A4S4LUZ9_9AGAM</name>
<feature type="compositionally biased region" description="Polar residues" evidence="1">
    <location>
        <begin position="1"/>
        <end position="19"/>
    </location>
</feature>
<dbReference type="EMBL" id="SGPL01000166">
    <property type="protein sequence ID" value="THH16272.1"/>
    <property type="molecule type" value="Genomic_DNA"/>
</dbReference>
<accession>A0A4S4LUZ9</accession>
<gene>
    <name evidence="3" type="ORF">EW146_g4352</name>
</gene>
<protein>
    <recommendedName>
        <fullName evidence="2">DUF6532 domain-containing protein</fullName>
    </recommendedName>
</protein>
<comment type="caution">
    <text evidence="3">The sequence shown here is derived from an EMBL/GenBank/DDBJ whole genome shotgun (WGS) entry which is preliminary data.</text>
</comment>
<sequence length="739" mass="80547">MSQNTNPAPRLTTRASNKGQHPGLPDMRNPRKSSAQIDAERKLVAAEKKQVNEKAQAGIRKVAHLEEAMHAQDMNVSVAHPALSTIKKVTRPLAVEVIKDGDGGTDNDHVVLEDDSEQKVRMKPPGLRSAVMVERTKGKRKAVEEHSMSDSGAAKAAQALKAAAIFPSGLASDFRSIENSLKSTSTASAMLPMFPASSNAHDSPTPSYNPSGSRKAIVDDDGHSEDEGDANFRLLYGGYEDEDEDAEHAAASGIRTRGMETNIGFDGGAEYADGQEIQAELEAPSLTINFEGPTRKLQGPPPLRSHPAAKKKAAVQADSVALPPPSQTQQATAPKLSSVTQPPQSQQATSRHSVVPRLTQMQMATPRRNAVSSAAQPQRNLPVPKTVTRRARTQQAAVQEDTATHIARARVPIVASGHRRTQHFDESDADDEASDSMELIVTPIPDVTIVHTLLSPTQPLHPPAVGEPAVVYANANLPAGTQARWRRVFVPSWRESMGTLINPWDTSDMVSQLQMLWDGVFNFVPHTVSAHSDPVHFLIMQRTYEWRNGFTTAAATAVEAYWDSDKAYETAGERAEYAAWAIGYHVPFLWGSMDDTDPMNPVFSEAFQTPWVYMVFAHHLSTLGGLASEYMSHKMPIGALVLTAVALERALSMWTTGNLKRHDVKSENTFSEMNWGEKSAEYSLSIQQLPAASWEVIKTNSLKYMRSRKGGALIRASEAAAAGNPSVRGSIVDRDRYQE</sequence>
<feature type="region of interest" description="Disordered" evidence="1">
    <location>
        <begin position="291"/>
        <end position="355"/>
    </location>
</feature>
<feature type="compositionally biased region" description="Polar residues" evidence="1">
    <location>
        <begin position="196"/>
        <end position="212"/>
    </location>
</feature>
<feature type="domain" description="DUF6532" evidence="2">
    <location>
        <begin position="532"/>
        <end position="669"/>
    </location>
</feature>
<feature type="region of interest" description="Disordered" evidence="1">
    <location>
        <begin position="1"/>
        <end position="38"/>
    </location>
</feature>
<organism evidence="3 4">
    <name type="scientific">Bondarzewia mesenterica</name>
    <dbReference type="NCBI Taxonomy" id="1095465"/>
    <lineage>
        <taxon>Eukaryota</taxon>
        <taxon>Fungi</taxon>
        <taxon>Dikarya</taxon>
        <taxon>Basidiomycota</taxon>
        <taxon>Agaricomycotina</taxon>
        <taxon>Agaricomycetes</taxon>
        <taxon>Russulales</taxon>
        <taxon>Bondarzewiaceae</taxon>
        <taxon>Bondarzewia</taxon>
    </lineage>
</organism>
<dbReference type="AlphaFoldDB" id="A0A4S4LUZ9"/>
<dbReference type="OrthoDB" id="2803752at2759"/>
<feature type="region of interest" description="Disordered" evidence="1">
    <location>
        <begin position="194"/>
        <end position="229"/>
    </location>
</feature>
<evidence type="ECO:0000256" key="1">
    <source>
        <dbReference type="SAM" id="MobiDB-lite"/>
    </source>
</evidence>
<feature type="compositionally biased region" description="Polar residues" evidence="1">
    <location>
        <begin position="335"/>
        <end position="352"/>
    </location>
</feature>
<dbReference type="Pfam" id="PF20149">
    <property type="entry name" value="DUF6532"/>
    <property type="match status" value="1"/>
</dbReference>
<evidence type="ECO:0000313" key="4">
    <source>
        <dbReference type="Proteomes" id="UP000310158"/>
    </source>
</evidence>
<evidence type="ECO:0000313" key="3">
    <source>
        <dbReference type="EMBL" id="THH16272.1"/>
    </source>
</evidence>
<proteinExistence type="predicted"/>
<keyword evidence="4" id="KW-1185">Reference proteome</keyword>
<dbReference type="InterPro" id="IPR045341">
    <property type="entry name" value="DUF6532"/>
</dbReference>
<evidence type="ECO:0000259" key="2">
    <source>
        <dbReference type="Pfam" id="PF20149"/>
    </source>
</evidence>
<dbReference type="Proteomes" id="UP000310158">
    <property type="component" value="Unassembled WGS sequence"/>
</dbReference>